<dbReference type="FunCoup" id="A0A4S2N2D6">
    <property type="interactions" value="115"/>
</dbReference>
<dbReference type="PANTHER" id="PTHR22911">
    <property type="entry name" value="ACYL-MALONYL CONDENSING ENZYME-RELATED"/>
    <property type="match status" value="1"/>
</dbReference>
<dbReference type="Pfam" id="PF00892">
    <property type="entry name" value="EamA"/>
    <property type="match status" value="2"/>
</dbReference>
<evidence type="ECO:0000256" key="1">
    <source>
        <dbReference type="ARBA" id="ARBA00004141"/>
    </source>
</evidence>
<dbReference type="InterPro" id="IPR000620">
    <property type="entry name" value="EamA_dom"/>
</dbReference>
<comment type="subcellular location">
    <subcellularLocation>
        <location evidence="1">Membrane</location>
        <topology evidence="1">Multi-pass membrane protein</topology>
    </subcellularLocation>
</comment>
<dbReference type="InterPro" id="IPR037185">
    <property type="entry name" value="EmrE-like"/>
</dbReference>
<feature type="transmembrane region" description="Helical" evidence="6">
    <location>
        <begin position="239"/>
        <end position="259"/>
    </location>
</feature>
<evidence type="ECO:0000256" key="2">
    <source>
        <dbReference type="ARBA" id="ARBA00022692"/>
    </source>
</evidence>
<organism evidence="8 9">
    <name type="scientific">Ascodesmis nigricans</name>
    <dbReference type="NCBI Taxonomy" id="341454"/>
    <lineage>
        <taxon>Eukaryota</taxon>
        <taxon>Fungi</taxon>
        <taxon>Dikarya</taxon>
        <taxon>Ascomycota</taxon>
        <taxon>Pezizomycotina</taxon>
        <taxon>Pezizomycetes</taxon>
        <taxon>Pezizales</taxon>
        <taxon>Ascodesmidaceae</taxon>
        <taxon>Ascodesmis</taxon>
    </lineage>
</organism>
<keyword evidence="2 6" id="KW-0812">Transmembrane</keyword>
<evidence type="ECO:0000256" key="6">
    <source>
        <dbReference type="SAM" id="Phobius"/>
    </source>
</evidence>
<evidence type="ECO:0000256" key="4">
    <source>
        <dbReference type="ARBA" id="ARBA00023136"/>
    </source>
</evidence>
<sequence length="411" mass="44980">MSSYPHDSLQVPPGPPRTPSPKLGAYHDDPDDEYIPPLASTKPTSAVQRCWGVVYENRGLLFLLVSQFFGSLMNVIARILSTGLLGNQKFHALQILFVRQSITTAGCLLWMWFNSIKPLGDPKIRILLLVRGLAGFFGVFGLYYSLTYLDLSDATVITFLAPIVASYACSIIPALKEPFTRTEASAAFISLLGVILIARPQSLFSHGDNGDTSAIIPPTPEIKLRRALPQINITPRQRLIAVLVALLGVLGAATAFTTIRWIGKRAHPLITVFYFSAWCAVVSFVSLLTIPSIGGIIWPADSFEWGLLVGIGICGFIMQFLLTAGLQREKAGRGTNMVYTQMLFALAWERIVWGSVPKWESLLGGGMILGSAVWVGVRKEKVKVVKRGGDEERLMEEEGEGGGGQEDERRS</sequence>
<dbReference type="OrthoDB" id="306876at2759"/>
<feature type="domain" description="EamA" evidence="7">
    <location>
        <begin position="58"/>
        <end position="198"/>
    </location>
</feature>
<feature type="region of interest" description="Disordered" evidence="5">
    <location>
        <begin position="1"/>
        <end position="26"/>
    </location>
</feature>
<dbReference type="EMBL" id="ML220114">
    <property type="protein sequence ID" value="TGZ83166.1"/>
    <property type="molecule type" value="Genomic_DNA"/>
</dbReference>
<feature type="transmembrane region" description="Helical" evidence="6">
    <location>
        <begin position="305"/>
        <end position="324"/>
    </location>
</feature>
<reference evidence="8 9" key="1">
    <citation type="submission" date="2019-04" db="EMBL/GenBank/DDBJ databases">
        <title>Comparative genomics and transcriptomics to analyze fruiting body development in filamentous ascomycetes.</title>
        <authorList>
            <consortium name="DOE Joint Genome Institute"/>
            <person name="Lutkenhaus R."/>
            <person name="Traeger S."/>
            <person name="Breuer J."/>
            <person name="Kuo A."/>
            <person name="Lipzen A."/>
            <person name="Pangilinan J."/>
            <person name="Dilworth D."/>
            <person name="Sandor L."/>
            <person name="Poggeler S."/>
            <person name="Barry K."/>
            <person name="Grigoriev I.V."/>
            <person name="Nowrousian M."/>
        </authorList>
    </citation>
    <scope>NUCLEOTIDE SEQUENCE [LARGE SCALE GENOMIC DNA]</scope>
    <source>
        <strain evidence="8 9">CBS 389.68</strain>
    </source>
</reference>
<dbReference type="AlphaFoldDB" id="A0A4S2N2D6"/>
<keyword evidence="3 6" id="KW-1133">Transmembrane helix</keyword>
<evidence type="ECO:0000256" key="3">
    <source>
        <dbReference type="ARBA" id="ARBA00022989"/>
    </source>
</evidence>
<feature type="transmembrane region" description="Helical" evidence="6">
    <location>
        <begin position="59"/>
        <end position="80"/>
    </location>
</feature>
<dbReference type="PANTHER" id="PTHR22911:SF6">
    <property type="entry name" value="SOLUTE CARRIER FAMILY 35 MEMBER G1"/>
    <property type="match status" value="1"/>
</dbReference>
<accession>A0A4S2N2D6</accession>
<evidence type="ECO:0000313" key="9">
    <source>
        <dbReference type="Proteomes" id="UP000298138"/>
    </source>
</evidence>
<feature type="transmembrane region" description="Helical" evidence="6">
    <location>
        <begin position="125"/>
        <end position="144"/>
    </location>
</feature>
<feature type="transmembrane region" description="Helical" evidence="6">
    <location>
        <begin position="359"/>
        <end position="377"/>
    </location>
</feature>
<dbReference type="SUPFAM" id="SSF103481">
    <property type="entry name" value="Multidrug resistance efflux transporter EmrE"/>
    <property type="match status" value="2"/>
</dbReference>
<feature type="transmembrane region" description="Helical" evidence="6">
    <location>
        <begin position="92"/>
        <end position="113"/>
    </location>
</feature>
<proteinExistence type="predicted"/>
<evidence type="ECO:0000313" key="8">
    <source>
        <dbReference type="EMBL" id="TGZ83166.1"/>
    </source>
</evidence>
<feature type="transmembrane region" description="Helical" evidence="6">
    <location>
        <begin position="156"/>
        <end position="175"/>
    </location>
</feature>
<feature type="transmembrane region" description="Helical" evidence="6">
    <location>
        <begin position="271"/>
        <end position="299"/>
    </location>
</feature>
<keyword evidence="9" id="KW-1185">Reference proteome</keyword>
<keyword evidence="4 6" id="KW-0472">Membrane</keyword>
<protein>
    <recommendedName>
        <fullName evidence="7">EamA domain-containing protein</fullName>
    </recommendedName>
</protein>
<dbReference type="InParanoid" id="A0A4S2N2D6"/>
<evidence type="ECO:0000256" key="5">
    <source>
        <dbReference type="SAM" id="MobiDB-lite"/>
    </source>
</evidence>
<name>A0A4S2N2D6_9PEZI</name>
<gene>
    <name evidence="8" type="ORF">EX30DRAFT_304792</name>
</gene>
<dbReference type="STRING" id="341454.A0A4S2N2D6"/>
<evidence type="ECO:0000259" key="7">
    <source>
        <dbReference type="Pfam" id="PF00892"/>
    </source>
</evidence>
<dbReference type="Proteomes" id="UP000298138">
    <property type="component" value="Unassembled WGS sequence"/>
</dbReference>
<dbReference type="GO" id="GO:0016020">
    <property type="term" value="C:membrane"/>
    <property type="evidence" value="ECO:0007669"/>
    <property type="project" value="UniProtKB-SubCell"/>
</dbReference>
<feature type="domain" description="EamA" evidence="7">
    <location>
        <begin position="240"/>
        <end position="375"/>
    </location>
</feature>